<evidence type="ECO:0000256" key="1">
    <source>
        <dbReference type="SAM" id="SignalP"/>
    </source>
</evidence>
<geneLocation type="plasmid" evidence="3 4">
    <name>pBPHYT01</name>
</geneLocation>
<gene>
    <name evidence="3" type="ordered locus">Bphyt_7276</name>
</gene>
<proteinExistence type="predicted"/>
<keyword evidence="1" id="KW-0732">Signal</keyword>
<protein>
    <recommendedName>
        <fullName evidence="2">Toxin co-regulated pilus biosynthesis protein Q C-terminal domain-containing protein</fullName>
    </recommendedName>
</protein>
<dbReference type="InterPro" id="IPR018927">
    <property type="entry name" value="Pilus_synth_Q_C"/>
</dbReference>
<dbReference type="Pfam" id="PF10671">
    <property type="entry name" value="TcpQ"/>
    <property type="match status" value="1"/>
</dbReference>
<evidence type="ECO:0000259" key="2">
    <source>
        <dbReference type="Pfam" id="PF10671"/>
    </source>
</evidence>
<feature type="signal peptide" evidence="1">
    <location>
        <begin position="1"/>
        <end position="31"/>
    </location>
</feature>
<feature type="domain" description="Toxin co-regulated pilus biosynthesis protein Q C-terminal" evidence="2">
    <location>
        <begin position="186"/>
        <end position="252"/>
    </location>
</feature>
<reference evidence="3 4" key="1">
    <citation type="journal article" date="2011" name="J. Bacteriol.">
        <title>Complete genome sequence of the plant growth-promoting endophyte Burkholderia phytofirmans strain PsJN.</title>
        <authorList>
            <person name="Weilharter A."/>
            <person name="Mitter B."/>
            <person name="Shin M.V."/>
            <person name="Chain P.S."/>
            <person name="Nowak J."/>
            <person name="Sessitsch A."/>
        </authorList>
    </citation>
    <scope>NUCLEOTIDE SEQUENCE [LARGE SCALE GENOMIC DNA]</scope>
    <source>
        <strain evidence="4">DSM 17436 / LMG 22146 / PsJN</strain>
        <plasmid evidence="3 4">pBPHYT01</plasmid>
    </source>
</reference>
<dbReference type="KEGG" id="bpy:Bphyt_7276"/>
<feature type="chain" id="PRO_5002780788" description="Toxin co-regulated pilus biosynthesis protein Q C-terminal domain-containing protein" evidence="1">
    <location>
        <begin position="32"/>
        <end position="265"/>
    </location>
</feature>
<dbReference type="eggNOG" id="ENOG502ZIM9">
    <property type="taxonomic scope" value="Bacteria"/>
</dbReference>
<evidence type="ECO:0000313" key="4">
    <source>
        <dbReference type="Proteomes" id="UP000001739"/>
    </source>
</evidence>
<name>B2TH12_PARPJ</name>
<dbReference type="HOGENOM" id="CLU_1048366_0_0_4"/>
<organism evidence="3 4">
    <name type="scientific">Paraburkholderia phytofirmans (strain DSM 17436 / LMG 22146 / PsJN)</name>
    <name type="common">Burkholderia phytofirmans</name>
    <dbReference type="NCBI Taxonomy" id="398527"/>
    <lineage>
        <taxon>Bacteria</taxon>
        <taxon>Pseudomonadati</taxon>
        <taxon>Pseudomonadota</taxon>
        <taxon>Betaproteobacteria</taxon>
        <taxon>Burkholderiales</taxon>
        <taxon>Burkholderiaceae</taxon>
        <taxon>Paraburkholderia</taxon>
    </lineage>
</organism>
<dbReference type="AlphaFoldDB" id="B2TH12"/>
<sequence precursor="true">MGLKVSRLAMAVCCAAGMVTGLLCVAGPAVAQQASWDDGQDDTPMKPVVDGQTSGGTSAFESAAAPLAASASVPYKHYSNNRQTNARLNAVFDIIATQGDGLVWDSEHHLVQPKTPVGNAAEGGAGAAGVKTAAVSAPKVKTAAVGGPASAALAASSATTTVASAAAPIVASTPSTPSAPPAPVPQTWAFAASGSLQETLISWARQAGWETPAWQASQPYTIMSTQPITGTFLDAVKAIATAEPGLDINVSMTKRTLKIVDHKGI</sequence>
<dbReference type="Proteomes" id="UP000001739">
    <property type="component" value="Plasmid pBPHYT01"/>
</dbReference>
<evidence type="ECO:0000313" key="3">
    <source>
        <dbReference type="EMBL" id="ACD21561.1"/>
    </source>
</evidence>
<accession>B2TH12</accession>
<keyword evidence="3" id="KW-0614">Plasmid</keyword>
<dbReference type="EMBL" id="CP001054">
    <property type="protein sequence ID" value="ACD21561.1"/>
    <property type="molecule type" value="Genomic_DNA"/>
</dbReference>